<protein>
    <submittedName>
        <fullName evidence="1">Uncharacterized protein</fullName>
    </submittedName>
</protein>
<proteinExistence type="predicted"/>
<name>A0A0F9FQQ0_9ZZZZ</name>
<feature type="non-terminal residue" evidence="1">
    <location>
        <position position="1"/>
    </location>
</feature>
<gene>
    <name evidence="1" type="ORF">LCGC14_1920700</name>
</gene>
<dbReference type="AlphaFoldDB" id="A0A0F9FQQ0"/>
<sequence>NNPGRLNGLMLEGEAPEWCPYAVGQKLYLKEVHYRYGKWVKNGRTNLARRQAGTQKQAWRFVARKSGVLSDVFFDAGDVFTVRSNSYRKNGWYKRPPLFMPKKFARKWFVTTAVGCERVQDISEADAVAQGINADGCCRCPDDVAGGVRFCVHCNLALHDIVDEFRILWNSIHGPGAWERNEYCWCISFKRIDKP</sequence>
<accession>A0A0F9FQQ0</accession>
<reference evidence="1" key="1">
    <citation type="journal article" date="2015" name="Nature">
        <title>Complex archaea that bridge the gap between prokaryotes and eukaryotes.</title>
        <authorList>
            <person name="Spang A."/>
            <person name="Saw J.H."/>
            <person name="Jorgensen S.L."/>
            <person name="Zaremba-Niedzwiedzka K."/>
            <person name="Martijn J."/>
            <person name="Lind A.E."/>
            <person name="van Eijk R."/>
            <person name="Schleper C."/>
            <person name="Guy L."/>
            <person name="Ettema T.J."/>
        </authorList>
    </citation>
    <scope>NUCLEOTIDE SEQUENCE</scope>
</reference>
<evidence type="ECO:0000313" key="1">
    <source>
        <dbReference type="EMBL" id="KKL88834.1"/>
    </source>
</evidence>
<dbReference type="EMBL" id="LAZR01020450">
    <property type="protein sequence ID" value="KKL88834.1"/>
    <property type="molecule type" value="Genomic_DNA"/>
</dbReference>
<comment type="caution">
    <text evidence="1">The sequence shown here is derived from an EMBL/GenBank/DDBJ whole genome shotgun (WGS) entry which is preliminary data.</text>
</comment>
<organism evidence="1">
    <name type="scientific">marine sediment metagenome</name>
    <dbReference type="NCBI Taxonomy" id="412755"/>
    <lineage>
        <taxon>unclassified sequences</taxon>
        <taxon>metagenomes</taxon>
        <taxon>ecological metagenomes</taxon>
    </lineage>
</organism>